<feature type="compositionally biased region" description="Pro residues" evidence="1">
    <location>
        <begin position="65"/>
        <end position="76"/>
    </location>
</feature>
<dbReference type="AlphaFoldDB" id="A0A0L0D3A6"/>
<evidence type="ECO:0000313" key="2">
    <source>
        <dbReference type="EMBL" id="KNC46822.1"/>
    </source>
</evidence>
<dbReference type="GeneID" id="25562867"/>
<sequence length="334" mass="36648">MSSRFLSSYTEDVALPAKDFVYERPNTSYEWRRHKGIDLTADISGDHHSHPPPTSASASASAASPAPPTSGEPLPQPGHIAAGATSASDAPTAHTDHALDTTQDSLRVYDPNRAVSIYSSDFESALVAAAGEREETARRLAAGPDAVDPTHAPPPVLAKRNKVEQTRPPREHEVLCPLPVRSMCHREYGEYGYNPVEANPRHPKEISLRSSNADLAAGSTKTTNHLPGYTGFLPADPHNVHARRQAVANCPRRTEKASSTLNVGREMVPGYAGYRPSSPSFNANRSFRMYRQSEYADAFYRKPVTADDVVEQRKQRELFSRVLNPWNHASFNIS</sequence>
<dbReference type="EMBL" id="GL349444">
    <property type="protein sequence ID" value="KNC46822.1"/>
    <property type="molecule type" value="Genomic_DNA"/>
</dbReference>
<dbReference type="OrthoDB" id="59449at2759"/>
<feature type="compositionally biased region" description="Low complexity" evidence="1">
    <location>
        <begin position="55"/>
        <end position="64"/>
    </location>
</feature>
<feature type="region of interest" description="Disordered" evidence="1">
    <location>
        <begin position="41"/>
        <end position="95"/>
    </location>
</feature>
<protein>
    <submittedName>
        <fullName evidence="2">Uncharacterized protein</fullName>
    </submittedName>
</protein>
<dbReference type="Proteomes" id="UP000054408">
    <property type="component" value="Unassembled WGS sequence"/>
</dbReference>
<reference evidence="2 3" key="1">
    <citation type="submission" date="2010-05" db="EMBL/GenBank/DDBJ databases">
        <title>The Genome Sequence of Thecamonas trahens ATCC 50062.</title>
        <authorList>
            <consortium name="The Broad Institute Genome Sequencing Platform"/>
            <person name="Russ C."/>
            <person name="Cuomo C."/>
            <person name="Shea T."/>
            <person name="Young S.K."/>
            <person name="Zeng Q."/>
            <person name="Koehrsen M."/>
            <person name="Haas B."/>
            <person name="Borodovsky M."/>
            <person name="Guigo R."/>
            <person name="Alvarado L."/>
            <person name="Berlin A."/>
            <person name="Bochicchio J."/>
            <person name="Borenstein D."/>
            <person name="Chapman S."/>
            <person name="Chen Z."/>
            <person name="Freedman E."/>
            <person name="Gellesch M."/>
            <person name="Goldberg J."/>
            <person name="Griggs A."/>
            <person name="Gujja S."/>
            <person name="Heilman E."/>
            <person name="Heiman D."/>
            <person name="Hepburn T."/>
            <person name="Howarth C."/>
            <person name="Jen D."/>
            <person name="Larson L."/>
            <person name="Mehta T."/>
            <person name="Park D."/>
            <person name="Pearson M."/>
            <person name="Roberts A."/>
            <person name="Saif S."/>
            <person name="Shenoy N."/>
            <person name="Sisk P."/>
            <person name="Stolte C."/>
            <person name="Sykes S."/>
            <person name="Thomson T."/>
            <person name="Walk T."/>
            <person name="White J."/>
            <person name="Yandava C."/>
            <person name="Burger G."/>
            <person name="Gray M.W."/>
            <person name="Holland P.W.H."/>
            <person name="King N."/>
            <person name="Lang F.B.F."/>
            <person name="Roger A.J."/>
            <person name="Ruiz-Trillo I."/>
            <person name="Lander E."/>
            <person name="Nusbaum C."/>
        </authorList>
    </citation>
    <scope>NUCLEOTIDE SEQUENCE [LARGE SCALE GENOMIC DNA]</scope>
    <source>
        <strain evidence="2 3">ATCC 50062</strain>
    </source>
</reference>
<evidence type="ECO:0000256" key="1">
    <source>
        <dbReference type="SAM" id="MobiDB-lite"/>
    </source>
</evidence>
<gene>
    <name evidence="2" type="ORF">AMSG_03253</name>
</gene>
<evidence type="ECO:0000313" key="3">
    <source>
        <dbReference type="Proteomes" id="UP000054408"/>
    </source>
</evidence>
<keyword evidence="3" id="KW-1185">Reference proteome</keyword>
<organism evidence="2 3">
    <name type="scientific">Thecamonas trahens ATCC 50062</name>
    <dbReference type="NCBI Taxonomy" id="461836"/>
    <lineage>
        <taxon>Eukaryota</taxon>
        <taxon>Apusozoa</taxon>
        <taxon>Apusomonadida</taxon>
        <taxon>Apusomonadidae</taxon>
        <taxon>Thecamonas</taxon>
    </lineage>
</organism>
<name>A0A0L0D3A6_THETB</name>
<dbReference type="RefSeq" id="XP_013760097.1">
    <property type="nucleotide sequence ID" value="XM_013904643.1"/>
</dbReference>
<proteinExistence type="predicted"/>
<accession>A0A0L0D3A6</accession>